<protein>
    <submittedName>
        <fullName evidence="3">DUF2333 family protein</fullName>
    </submittedName>
</protein>
<dbReference type="RefSeq" id="WP_165116772.1">
    <property type="nucleotide sequence ID" value="NZ_JAAKZG010000003.1"/>
</dbReference>
<dbReference type="Proteomes" id="UP000481252">
    <property type="component" value="Unassembled WGS sequence"/>
</dbReference>
<gene>
    <name evidence="3" type="ORF">G6N74_09965</name>
</gene>
<keyword evidence="2" id="KW-0812">Transmembrane</keyword>
<accession>A0A7C9VBU6</accession>
<feature type="transmembrane region" description="Helical" evidence="2">
    <location>
        <begin position="12"/>
        <end position="31"/>
    </location>
</feature>
<dbReference type="AlphaFoldDB" id="A0A7C9VBU6"/>
<evidence type="ECO:0000313" key="3">
    <source>
        <dbReference type="EMBL" id="NGN41392.1"/>
    </source>
</evidence>
<feature type="transmembrane region" description="Helical" evidence="2">
    <location>
        <begin position="43"/>
        <end position="65"/>
    </location>
</feature>
<proteinExistence type="predicted"/>
<evidence type="ECO:0000256" key="1">
    <source>
        <dbReference type="SAM" id="MobiDB-lite"/>
    </source>
</evidence>
<comment type="caution">
    <text evidence="3">The sequence shown here is derived from an EMBL/GenBank/DDBJ whole genome shotgun (WGS) entry which is preliminary data.</text>
</comment>
<organism evidence="3 4">
    <name type="scientific">Mesorhizobium zhangyense</name>
    <dbReference type="NCBI Taxonomy" id="1776730"/>
    <lineage>
        <taxon>Bacteria</taxon>
        <taxon>Pseudomonadati</taxon>
        <taxon>Pseudomonadota</taxon>
        <taxon>Alphaproteobacteria</taxon>
        <taxon>Hyphomicrobiales</taxon>
        <taxon>Phyllobacteriaceae</taxon>
        <taxon>Mesorhizobium</taxon>
    </lineage>
</organism>
<keyword evidence="2" id="KW-0472">Membrane</keyword>
<sequence length="396" mass="44413">MLDPIVNFFTWVFQWIGRGIGLLIGILLWPFMWAGRWYGNRGLILRAVLGLILVGFVFLYGYFFYVTQVWNGFDPDYPTRIAATSTTAKATNAVAGDPIAADSTGTAQTEQPATGGASGTTTAQTTPQTCKRSEIAAVSADLIDFNVNRNAWISSMLASKMGFFGVPWRNTPFFDNKAAFQLGINQVLRRTTTELVDALGRARGTSRIDQNLQDARTALAWDEDAWYVGLRGPTRPTPSVYREAITKLRTFNGSLEKCEATFDARADNLLQFLDRISGDIGSTSDILRSQLEASDAGWFDPRADDRFWFAYGQLYAYYGMLHATRTDFSAVIRERNITTLWDTMQTQMRDALNMQPWIISNGNESSFIFPSHLATMGFNLLRARSQIVEIRQVLDR</sequence>
<keyword evidence="2" id="KW-1133">Transmembrane helix</keyword>
<evidence type="ECO:0000313" key="4">
    <source>
        <dbReference type="Proteomes" id="UP000481252"/>
    </source>
</evidence>
<name>A0A7C9VBU6_9HYPH</name>
<dbReference type="EMBL" id="JAAKZG010000003">
    <property type="protein sequence ID" value="NGN41392.1"/>
    <property type="molecule type" value="Genomic_DNA"/>
</dbReference>
<reference evidence="3 4" key="1">
    <citation type="submission" date="2020-02" db="EMBL/GenBank/DDBJ databases">
        <title>Genome sequence of the type strain CGMCC 1.15528 of Mesorhizobium zhangyense.</title>
        <authorList>
            <person name="Gao J."/>
            <person name="Sun J."/>
        </authorList>
    </citation>
    <scope>NUCLEOTIDE SEQUENCE [LARGE SCALE GENOMIC DNA]</scope>
    <source>
        <strain evidence="3 4">CGMCC 1.15528</strain>
    </source>
</reference>
<keyword evidence="4" id="KW-1185">Reference proteome</keyword>
<feature type="compositionally biased region" description="Low complexity" evidence="1">
    <location>
        <begin position="111"/>
        <end position="129"/>
    </location>
</feature>
<dbReference type="InterPro" id="IPR016936">
    <property type="entry name" value="UCP029693"/>
</dbReference>
<feature type="region of interest" description="Disordered" evidence="1">
    <location>
        <begin position="101"/>
        <end position="129"/>
    </location>
</feature>
<evidence type="ECO:0000256" key="2">
    <source>
        <dbReference type="SAM" id="Phobius"/>
    </source>
</evidence>
<dbReference type="Pfam" id="PF10095">
    <property type="entry name" value="DUF2333"/>
    <property type="match status" value="2"/>
</dbReference>